<organism evidence="3 5">
    <name type="scientific">Caulochytrium protostelioides</name>
    <dbReference type="NCBI Taxonomy" id="1555241"/>
    <lineage>
        <taxon>Eukaryota</taxon>
        <taxon>Fungi</taxon>
        <taxon>Fungi incertae sedis</taxon>
        <taxon>Chytridiomycota</taxon>
        <taxon>Chytridiomycota incertae sedis</taxon>
        <taxon>Chytridiomycetes</taxon>
        <taxon>Caulochytriales</taxon>
        <taxon>Caulochytriaceae</taxon>
        <taxon>Caulochytrium</taxon>
    </lineage>
</organism>
<dbReference type="Proteomes" id="UP000274922">
    <property type="component" value="Unassembled WGS sequence"/>
</dbReference>
<dbReference type="InterPro" id="IPR016444">
    <property type="entry name" value="Synaptobrevin/VAMP"/>
</dbReference>
<dbReference type="Proteomes" id="UP000268535">
    <property type="component" value="Unassembled WGS sequence"/>
</dbReference>
<evidence type="ECO:0000313" key="3">
    <source>
        <dbReference type="EMBL" id="RKO97566.1"/>
    </source>
</evidence>
<sequence length="74" mass="8518">DLDDVKATMAHNIERVMERGERLDVLVNKTDALTNASTMFRRTTRQVRNESWWRAKKTQLLAGAGVVMLLILYV</sequence>
<dbReference type="PROSITE" id="PS50892">
    <property type="entry name" value="V_SNARE"/>
    <property type="match status" value="1"/>
</dbReference>
<dbReference type="GO" id="GO:0016020">
    <property type="term" value="C:membrane"/>
    <property type="evidence" value="ECO:0007669"/>
    <property type="project" value="InterPro"/>
</dbReference>
<evidence type="ECO:0000313" key="5">
    <source>
        <dbReference type="Proteomes" id="UP000268535"/>
    </source>
</evidence>
<feature type="non-terminal residue" evidence="3">
    <location>
        <position position="1"/>
    </location>
</feature>
<name>A0A4P9X1A4_9FUNG</name>
<reference evidence="4" key="2">
    <citation type="submission" date="2018-04" db="EMBL/GenBank/DDBJ databases">
        <title>Leveraging single-cell genomics to expand the Fungal Tree of Life.</title>
        <authorList>
            <consortium name="DOE Joint Genome Institute"/>
            <person name="Ahrendt S.R."/>
            <person name="Quandt C.A."/>
            <person name="Ciobanu D."/>
            <person name="Clum A."/>
            <person name="Salamov A."/>
            <person name="Andreopoulos B."/>
            <person name="Cheng J.-F."/>
            <person name="Woyke T."/>
            <person name="Pelin A."/>
            <person name="Henrissat B."/>
            <person name="Benny G.L."/>
            <person name="Smith M.E."/>
            <person name="James T.Y."/>
            <person name="Grigoriev I.V."/>
        </authorList>
    </citation>
    <scope>NUCLEOTIDE SEQUENCE</scope>
    <source>
        <strain evidence="4">ATCC 52028</strain>
    </source>
</reference>
<dbReference type="InterPro" id="IPR001388">
    <property type="entry name" value="Synaptobrevin-like"/>
</dbReference>
<dbReference type="InterPro" id="IPR042855">
    <property type="entry name" value="V_SNARE_CC"/>
</dbReference>
<gene>
    <name evidence="3" type="ORF">CAUPRSCDRAFT_3181</name>
    <name evidence="4" type="ORF">CXG81DRAFT_7021</name>
</gene>
<protein>
    <recommendedName>
        <fullName evidence="2">V-SNARE coiled-coil homology domain-containing protein</fullName>
    </recommendedName>
</protein>
<feature type="domain" description="V-SNARE coiled-coil homology" evidence="2">
    <location>
        <begin position="1"/>
        <end position="54"/>
    </location>
</feature>
<evidence type="ECO:0000259" key="2">
    <source>
        <dbReference type="PROSITE" id="PS50892"/>
    </source>
</evidence>
<dbReference type="PANTHER" id="PTHR45701">
    <property type="entry name" value="SYNAPTOBREVIN FAMILY MEMBER"/>
    <property type="match status" value="1"/>
</dbReference>
<dbReference type="OrthoDB" id="248747at2759"/>
<keyword evidence="6" id="KW-1185">Reference proteome</keyword>
<reference evidence="3" key="3">
    <citation type="submission" date="2018-08" db="EMBL/GenBank/DDBJ databases">
        <title>Leveraging single-cell genomics to expand the Fungal Tree of Life.</title>
        <authorList>
            <consortium name="DOE Joint Genome Institute"/>
            <person name="Ahrendt S.R."/>
            <person name="Quandt C.A."/>
            <person name="Ciobanu D."/>
            <person name="Clum A."/>
            <person name="Salamov A."/>
            <person name="Andreopoulos B."/>
            <person name="Cheng J.-F."/>
            <person name="Woyke T."/>
            <person name="Pelin A."/>
            <person name="Henrissat B."/>
            <person name="Reynolds N."/>
            <person name="Benny G.L."/>
            <person name="Smith M.E."/>
            <person name="James T.Y."/>
            <person name="Grigoriev I.V."/>
        </authorList>
    </citation>
    <scope>NUCLEOTIDE SEQUENCE</scope>
    <source>
        <strain evidence="3">ATCC 52028</strain>
    </source>
</reference>
<evidence type="ECO:0000256" key="1">
    <source>
        <dbReference type="PROSITE-ProRule" id="PRU00290"/>
    </source>
</evidence>
<dbReference type="CDD" id="cd15843">
    <property type="entry name" value="R-SNARE"/>
    <property type="match status" value="1"/>
</dbReference>
<dbReference type="Pfam" id="PF00957">
    <property type="entry name" value="Synaptobrevin"/>
    <property type="match status" value="1"/>
</dbReference>
<dbReference type="EMBL" id="ML009227">
    <property type="protein sequence ID" value="RKO97566.1"/>
    <property type="molecule type" value="Genomic_DNA"/>
</dbReference>
<evidence type="ECO:0000313" key="4">
    <source>
        <dbReference type="EMBL" id="RKO98413.1"/>
    </source>
</evidence>
<reference evidence="5 6" key="1">
    <citation type="journal article" date="2018" name="Nat. Microbiol.">
        <title>Leveraging single-cell genomics to expand the fungal tree of life.</title>
        <authorList>
            <person name="Ahrendt S.R."/>
            <person name="Quandt C.A."/>
            <person name="Ciobanu D."/>
            <person name="Clum A."/>
            <person name="Salamov A."/>
            <person name="Andreopoulos B."/>
            <person name="Cheng J.F."/>
            <person name="Woyke T."/>
            <person name="Pelin A."/>
            <person name="Henrissat B."/>
            <person name="Reynolds N.K."/>
            <person name="Benny G.L."/>
            <person name="Smith M.E."/>
            <person name="James T.Y."/>
            <person name="Grigoriev I.V."/>
        </authorList>
    </citation>
    <scope>NUCLEOTIDE SEQUENCE [LARGE SCALE GENOMIC DNA]</scope>
    <source>
        <strain evidence="5 6">ATCC 52028</strain>
    </source>
</reference>
<dbReference type="STRING" id="1555241.A0A4P9X1A4"/>
<dbReference type="GO" id="GO:0016192">
    <property type="term" value="P:vesicle-mediated transport"/>
    <property type="evidence" value="ECO:0007669"/>
    <property type="project" value="InterPro"/>
</dbReference>
<dbReference type="PROSITE" id="PS00417">
    <property type="entry name" value="SYNAPTOBREVIN"/>
    <property type="match status" value="1"/>
</dbReference>
<feature type="non-terminal residue" evidence="3">
    <location>
        <position position="74"/>
    </location>
</feature>
<evidence type="ECO:0000313" key="6">
    <source>
        <dbReference type="Proteomes" id="UP000274922"/>
    </source>
</evidence>
<accession>A0A4P9X1A4</accession>
<dbReference type="Gene3D" id="1.20.5.110">
    <property type="match status" value="1"/>
</dbReference>
<dbReference type="AlphaFoldDB" id="A0A4P9X1A4"/>
<proteinExistence type="predicted"/>
<dbReference type="EMBL" id="ML014445">
    <property type="protein sequence ID" value="RKO98413.1"/>
    <property type="molecule type" value="Genomic_DNA"/>
</dbReference>
<keyword evidence="1" id="KW-0175">Coiled coil</keyword>
<dbReference type="SUPFAM" id="SSF58038">
    <property type="entry name" value="SNARE fusion complex"/>
    <property type="match status" value="1"/>
</dbReference>